<name>A0ABM6W9G9_9BACT</name>
<evidence type="ECO:0008006" key="3">
    <source>
        <dbReference type="Google" id="ProtNLM"/>
    </source>
</evidence>
<sequence length="327" mass="33790">MNNAALAAHPLDTAAAGMMVFNTNDQGLYIKKQNGLTPWTRLNDGGNLSLAGLSDALLAAPADGQLLKFESGKWVNWAPNYITPAQTLTFSDGDVTGSGALSGSILLSLANLHSGGTHPKVTYNEKGLVTGGSALAAADVPAGSTHYIQNQTGSQQTSAGFNIDGGGAMKALTVRDMDVNGGILFTSGTGGAVAQDAGQLVWVAASNELGIGTANPDAKLDVNGDFKLGTSGSVLASIQKTSVTFGDNTQFDYNTARNFTVTLPAGIVLKNNDNIIINPRSNLPVKIGIAWCRVTNAAARQITVSFTNTGNNTAVGSREYDITIIQD</sequence>
<evidence type="ECO:0000313" key="1">
    <source>
        <dbReference type="EMBL" id="AWO00624.1"/>
    </source>
</evidence>
<organism evidence="1 2">
    <name type="scientific">Chitinophaga alhagiae</name>
    <dbReference type="NCBI Taxonomy" id="2203219"/>
    <lineage>
        <taxon>Bacteria</taxon>
        <taxon>Pseudomonadati</taxon>
        <taxon>Bacteroidota</taxon>
        <taxon>Chitinophagia</taxon>
        <taxon>Chitinophagales</taxon>
        <taxon>Chitinophagaceae</taxon>
        <taxon>Chitinophaga</taxon>
    </lineage>
</organism>
<reference evidence="1 2" key="1">
    <citation type="submission" date="2018-05" db="EMBL/GenBank/DDBJ databases">
        <title>Chitinophaga sp. nov., isolated from rhizosphere soil of Alhagi.</title>
        <authorList>
            <person name="Liu Y."/>
        </authorList>
    </citation>
    <scope>NUCLEOTIDE SEQUENCE [LARGE SCALE GENOMIC DNA]</scope>
    <source>
        <strain evidence="1 2">T22</strain>
    </source>
</reference>
<keyword evidence="2" id="KW-1185">Reference proteome</keyword>
<evidence type="ECO:0000313" key="2">
    <source>
        <dbReference type="Proteomes" id="UP000246099"/>
    </source>
</evidence>
<accession>A0ABM6W9G9</accession>
<gene>
    <name evidence="1" type="ORF">DLD77_02365</name>
</gene>
<proteinExistence type="predicted"/>
<dbReference type="EMBL" id="CP029600">
    <property type="protein sequence ID" value="AWO00624.1"/>
    <property type="molecule type" value="Genomic_DNA"/>
</dbReference>
<protein>
    <recommendedName>
        <fullName evidence="3">Major tropism determinant N-terminal domain-containing protein</fullName>
    </recommendedName>
</protein>
<dbReference type="Proteomes" id="UP000246099">
    <property type="component" value="Chromosome"/>
</dbReference>